<evidence type="ECO:0000256" key="7">
    <source>
        <dbReference type="ARBA" id="ARBA00023136"/>
    </source>
</evidence>
<organism evidence="9 10">
    <name type="scientific">Cylicocyclus nassatus</name>
    <name type="common">Nematode worm</name>
    <dbReference type="NCBI Taxonomy" id="53992"/>
    <lineage>
        <taxon>Eukaryota</taxon>
        <taxon>Metazoa</taxon>
        <taxon>Ecdysozoa</taxon>
        <taxon>Nematoda</taxon>
        <taxon>Chromadorea</taxon>
        <taxon>Rhabditida</taxon>
        <taxon>Rhabditina</taxon>
        <taxon>Rhabditomorpha</taxon>
        <taxon>Strongyloidea</taxon>
        <taxon>Strongylidae</taxon>
        <taxon>Cylicocyclus</taxon>
    </lineage>
</organism>
<comment type="similarity">
    <text evidence="2 8">Belongs to the glycosyltransferase 92 family.</text>
</comment>
<reference evidence="9" key="1">
    <citation type="submission" date="2023-07" db="EMBL/GenBank/DDBJ databases">
        <authorList>
            <consortium name="CYATHOMIX"/>
        </authorList>
    </citation>
    <scope>NUCLEOTIDE SEQUENCE</scope>
    <source>
        <strain evidence="9">N/A</strain>
    </source>
</reference>
<dbReference type="Pfam" id="PF01697">
    <property type="entry name" value="Glyco_transf_92"/>
    <property type="match status" value="1"/>
</dbReference>
<evidence type="ECO:0000313" key="10">
    <source>
        <dbReference type="Proteomes" id="UP001176961"/>
    </source>
</evidence>
<keyword evidence="5" id="KW-0812">Transmembrane</keyword>
<evidence type="ECO:0000313" key="9">
    <source>
        <dbReference type="EMBL" id="CAJ0605349.1"/>
    </source>
</evidence>
<dbReference type="Proteomes" id="UP001176961">
    <property type="component" value="Unassembled WGS sequence"/>
</dbReference>
<evidence type="ECO:0000256" key="4">
    <source>
        <dbReference type="ARBA" id="ARBA00022679"/>
    </source>
</evidence>
<evidence type="ECO:0000256" key="3">
    <source>
        <dbReference type="ARBA" id="ARBA00022676"/>
    </source>
</evidence>
<dbReference type="AlphaFoldDB" id="A0AA36H779"/>
<keyword evidence="4 8" id="KW-0808">Transferase</keyword>
<dbReference type="GO" id="GO:0016020">
    <property type="term" value="C:membrane"/>
    <property type="evidence" value="ECO:0007669"/>
    <property type="project" value="UniProtKB-SubCell"/>
</dbReference>
<proteinExistence type="inferred from homology"/>
<comment type="subcellular location">
    <subcellularLocation>
        <location evidence="1">Membrane</location>
        <topology evidence="1">Single-pass membrane protein</topology>
    </subcellularLocation>
</comment>
<keyword evidence="10" id="KW-1185">Reference proteome</keyword>
<dbReference type="GO" id="GO:0005737">
    <property type="term" value="C:cytoplasm"/>
    <property type="evidence" value="ECO:0007669"/>
    <property type="project" value="TreeGrafter"/>
</dbReference>
<keyword evidence="3 8" id="KW-0328">Glycosyltransferase</keyword>
<dbReference type="EC" id="2.4.1.-" evidence="8"/>
<dbReference type="GO" id="GO:0016757">
    <property type="term" value="F:glycosyltransferase activity"/>
    <property type="evidence" value="ECO:0007669"/>
    <property type="project" value="UniProtKB-UniRule"/>
</dbReference>
<dbReference type="InterPro" id="IPR008166">
    <property type="entry name" value="Glyco_transf_92"/>
</dbReference>
<protein>
    <recommendedName>
        <fullName evidence="8">Glycosyltransferase family 92 protein</fullName>
        <ecNumber evidence="8">2.4.1.-</ecNumber>
    </recommendedName>
</protein>
<dbReference type="PANTHER" id="PTHR21461">
    <property type="entry name" value="GLYCOSYLTRANSFERASE FAMILY 92 PROTEIN"/>
    <property type="match status" value="1"/>
</dbReference>
<evidence type="ECO:0000256" key="6">
    <source>
        <dbReference type="ARBA" id="ARBA00022989"/>
    </source>
</evidence>
<dbReference type="PANTHER" id="PTHR21461:SF40">
    <property type="entry name" value="GLYCOSYLTRANSFERASE FAMILY 92 PROTEIN"/>
    <property type="match status" value="1"/>
</dbReference>
<keyword evidence="7" id="KW-0472">Membrane</keyword>
<keyword evidence="6" id="KW-1133">Transmembrane helix</keyword>
<evidence type="ECO:0000256" key="8">
    <source>
        <dbReference type="RuleBase" id="RU366017"/>
    </source>
</evidence>
<name>A0AA36H779_CYLNA</name>
<gene>
    <name evidence="9" type="ORF">CYNAS_LOCUS17332</name>
</gene>
<sequence>MWHNTSDTVKKASIATNTIPNIAFYNRLMKQRVVTERGGEKTAISLLSAFEYPQQINVMVTSIARYGDKIYCRYFDMLMQEIGNPFESVVFPKYTIMCLRREGARFMSLSETSSGQYEYPVPITDRTQSEPTHFLSICLSPIYGTEPKWLQLAELVEHYKIQGATYFYIYSKYIDAYSRILLDDYVRTGDAEVIILHDHSEREDYRWQFMEIHECLNRARGHSRWVAFVDLDERLTPTDYSGTGLTDDNIGGIRFRQRWILKNETLPERYVDANQVLIMYVHDVAVFFENYTMYRMKPEEGVIRHYRDVNAGQWSKKWLGGIERMGNFSMTDYPEKWANELLSKVQKRIHYVYGPKK</sequence>
<accession>A0AA36H779</accession>
<comment type="caution">
    <text evidence="9">The sequence shown here is derived from an EMBL/GenBank/DDBJ whole genome shotgun (WGS) entry which is preliminary data.</text>
</comment>
<dbReference type="EMBL" id="CATQJL010000316">
    <property type="protein sequence ID" value="CAJ0605349.1"/>
    <property type="molecule type" value="Genomic_DNA"/>
</dbReference>
<evidence type="ECO:0000256" key="2">
    <source>
        <dbReference type="ARBA" id="ARBA00007647"/>
    </source>
</evidence>
<evidence type="ECO:0000256" key="1">
    <source>
        <dbReference type="ARBA" id="ARBA00004167"/>
    </source>
</evidence>
<evidence type="ECO:0000256" key="5">
    <source>
        <dbReference type="ARBA" id="ARBA00022692"/>
    </source>
</evidence>